<dbReference type="InterPro" id="IPR003593">
    <property type="entry name" value="AAA+_ATPase"/>
</dbReference>
<dbReference type="PANTHER" id="PTHR43038">
    <property type="entry name" value="ATP-BINDING CASSETTE, SUB-FAMILY H, MEMBER 1"/>
    <property type="match status" value="1"/>
</dbReference>
<dbReference type="SUPFAM" id="SSF52540">
    <property type="entry name" value="P-loop containing nucleoside triphosphate hydrolases"/>
    <property type="match status" value="1"/>
</dbReference>
<keyword evidence="1" id="KW-0547">Nucleotide-binding</keyword>
<dbReference type="PROSITE" id="PS00211">
    <property type="entry name" value="ABC_TRANSPORTER_1"/>
    <property type="match status" value="1"/>
</dbReference>
<evidence type="ECO:0000259" key="3">
    <source>
        <dbReference type="PROSITE" id="PS50893"/>
    </source>
</evidence>
<dbReference type="Pfam" id="PF00005">
    <property type="entry name" value="ABC_tran"/>
    <property type="match status" value="1"/>
</dbReference>
<dbReference type="PROSITE" id="PS50893">
    <property type="entry name" value="ABC_TRANSPORTER_2"/>
    <property type="match status" value="1"/>
</dbReference>
<dbReference type="Gene3D" id="3.40.50.300">
    <property type="entry name" value="P-loop containing nucleotide triphosphate hydrolases"/>
    <property type="match status" value="1"/>
</dbReference>
<dbReference type="EMBL" id="CP093217">
    <property type="protein sequence ID" value="UQW81694.1"/>
    <property type="molecule type" value="Genomic_DNA"/>
</dbReference>
<dbReference type="RefSeq" id="WP_099091296.1">
    <property type="nucleotide sequence ID" value="NZ_CP093217.1"/>
</dbReference>
<dbReference type="PANTHER" id="PTHR43038:SF3">
    <property type="entry name" value="ABC TRANSPORTER G FAMILY MEMBER 20 ISOFORM X1"/>
    <property type="match status" value="1"/>
</dbReference>
<reference evidence="6" key="2">
    <citation type="submission" date="2017-10" db="EMBL/GenBank/DDBJ databases">
        <title>Staphylococcus edaphicus sp. nov., isolated in Antarctica, harbouring mecC gene and genomic islands essential in adaptation to extreme environment.</title>
        <authorList>
            <person name="Pantucek R."/>
            <person name="Sedlacek I."/>
            <person name="Indrakova A."/>
            <person name="Vrbovska V."/>
            <person name="Maslanova I."/>
            <person name="Kovarovic V."/>
            <person name="Svec P."/>
            <person name="Kralova S."/>
            <person name="Kristofova L."/>
            <person name="Keklakova J."/>
            <person name="Petras P."/>
            <person name="Doskar J."/>
        </authorList>
    </citation>
    <scope>NUCLEOTIDE SEQUENCE [LARGE SCALE GENOMIC DNA]</scope>
    <source>
        <strain evidence="6">CCM 5085</strain>
    </source>
</reference>
<dbReference type="Proteomes" id="UP000223828">
    <property type="component" value="Unassembled WGS sequence"/>
</dbReference>
<dbReference type="EMBL" id="MRZN01000029">
    <property type="protein sequence ID" value="PHK48620.1"/>
    <property type="molecule type" value="Genomic_DNA"/>
</dbReference>
<sequence length="242" mass="26997">MSEQVARLRSATKYYGKKKVLDNIDIELSTGKILGLIGPSGSGKTTTIKCLMGMEKLDKGYAQIFDTEIPDRKILNEIGYMGQSDALYESLTAWENLVFFGNLMGLDGKQLKQAIDKNMKLVHLENELNNIVNTFSGGMKRRLSLAITLLANPNLIILDEPTVGIDPSLRRDIWKQLNNLTAHGKSVIITTHVMGEAERCDYIGLIVEGRLFTMGTPQELKKKFNVTSIEEVFIKAESEVQT</sequence>
<evidence type="ECO:0000313" key="4">
    <source>
        <dbReference type="EMBL" id="PHK48620.1"/>
    </source>
</evidence>
<evidence type="ECO:0000313" key="6">
    <source>
        <dbReference type="Proteomes" id="UP000223828"/>
    </source>
</evidence>
<reference evidence="4" key="1">
    <citation type="journal article" date="2017" name="Appl. Environ. Microbiol.">
        <title>Staphylococcus edaphicus sp. nov., isolated in Antarctica, harbours mecC gene and genomic islands with suspected role in adaptation to extreme environment.</title>
        <authorList>
            <person name="Pantucek R."/>
            <person name="Sedlacek I."/>
            <person name="Indrakova A."/>
            <person name="Vrbovska V."/>
            <person name="Maslanova I."/>
            <person name="Kovarovic V."/>
            <person name="Svec P."/>
            <person name="Kralova S."/>
            <person name="Kristofova L."/>
            <person name="Keklakova J."/>
            <person name="Petras P."/>
            <person name="Doskar J."/>
        </authorList>
    </citation>
    <scope>NUCLEOTIDE SEQUENCE</scope>
    <source>
        <strain evidence="4">CCM 8730</strain>
    </source>
</reference>
<dbReference type="InterPro" id="IPR003439">
    <property type="entry name" value="ABC_transporter-like_ATP-bd"/>
</dbReference>
<dbReference type="Proteomes" id="UP001056588">
    <property type="component" value="Chromosome"/>
</dbReference>
<feature type="domain" description="ABC transporter" evidence="3">
    <location>
        <begin position="6"/>
        <end position="233"/>
    </location>
</feature>
<name>A0A2C6WHM8_9STAP</name>
<dbReference type="GO" id="GO:0005524">
    <property type="term" value="F:ATP binding"/>
    <property type="evidence" value="ECO:0007669"/>
    <property type="project" value="UniProtKB-KW"/>
</dbReference>
<protein>
    <submittedName>
        <fullName evidence="5">ABC transporter ATP-binding protein</fullName>
    </submittedName>
    <submittedName>
        <fullName evidence="4">Glycosyl transferase family 2</fullName>
    </submittedName>
</protein>
<keyword evidence="4" id="KW-0808">Transferase</keyword>
<evidence type="ECO:0000313" key="5">
    <source>
        <dbReference type="EMBL" id="UQW81694.1"/>
    </source>
</evidence>
<proteinExistence type="predicted"/>
<organism evidence="4 6">
    <name type="scientific">Staphylococcus edaphicus</name>
    <dbReference type="NCBI Taxonomy" id="1955013"/>
    <lineage>
        <taxon>Bacteria</taxon>
        <taxon>Bacillati</taxon>
        <taxon>Bacillota</taxon>
        <taxon>Bacilli</taxon>
        <taxon>Bacillales</taxon>
        <taxon>Staphylococcaceae</taxon>
        <taxon>Staphylococcus</taxon>
    </lineage>
</organism>
<evidence type="ECO:0000256" key="1">
    <source>
        <dbReference type="ARBA" id="ARBA00022741"/>
    </source>
</evidence>
<dbReference type="OrthoDB" id="9804819at2"/>
<dbReference type="AlphaFoldDB" id="A0A2C6WHM8"/>
<dbReference type="GO" id="GO:0016740">
    <property type="term" value="F:transferase activity"/>
    <property type="evidence" value="ECO:0007669"/>
    <property type="project" value="UniProtKB-KW"/>
</dbReference>
<evidence type="ECO:0000256" key="2">
    <source>
        <dbReference type="ARBA" id="ARBA00022840"/>
    </source>
</evidence>
<dbReference type="GO" id="GO:0016887">
    <property type="term" value="F:ATP hydrolysis activity"/>
    <property type="evidence" value="ECO:0007669"/>
    <property type="project" value="InterPro"/>
</dbReference>
<accession>A0A2C6WHM8</accession>
<gene>
    <name evidence="4" type="ORF">BTJ66_12610</name>
    <name evidence="5" type="ORF">MNY58_00845</name>
</gene>
<keyword evidence="7" id="KW-1185">Reference proteome</keyword>
<reference evidence="5" key="4">
    <citation type="submission" date="2022-03" db="EMBL/GenBank/DDBJ databases">
        <title>Complete Genome Sequence of Staphylococcus edaphicus strain CCM 8731.</title>
        <authorList>
            <person name="Rimmer C.O."/>
            <person name="Thomas J.C."/>
        </authorList>
    </citation>
    <scope>NUCLEOTIDE SEQUENCE</scope>
    <source>
        <strain evidence="5">CCM 8731</strain>
    </source>
</reference>
<dbReference type="SMART" id="SM00382">
    <property type="entry name" value="AAA"/>
    <property type="match status" value="1"/>
</dbReference>
<reference evidence="4" key="3">
    <citation type="submission" date="2017-10" db="EMBL/GenBank/DDBJ databases">
        <authorList>
            <person name="Vrbovska V."/>
            <person name="Kovarovic V."/>
            <person name="Indrakova A."/>
        </authorList>
    </citation>
    <scope>NUCLEOTIDE SEQUENCE</scope>
    <source>
        <strain evidence="4">CCM 8730</strain>
    </source>
</reference>
<keyword evidence="2 5" id="KW-0067">ATP-binding</keyword>
<dbReference type="InterPro" id="IPR017871">
    <property type="entry name" value="ABC_transporter-like_CS"/>
</dbReference>
<dbReference type="InterPro" id="IPR027417">
    <property type="entry name" value="P-loop_NTPase"/>
</dbReference>
<evidence type="ECO:0000313" key="7">
    <source>
        <dbReference type="Proteomes" id="UP001056588"/>
    </source>
</evidence>